<dbReference type="STRING" id="6265.A0A0B2VFF0"/>
<evidence type="ECO:0000256" key="5">
    <source>
        <dbReference type="PROSITE-ProRule" id="PRU00723"/>
    </source>
</evidence>
<feature type="domain" description="C3H1-type" evidence="7">
    <location>
        <begin position="267"/>
        <end position="295"/>
    </location>
</feature>
<sequence length="480" mass="52411">MAEAESNVHYVDGHKYEEFQIAQFRGVHVFYPTESSFSDSLPIPSSCICFYSGREGERRRHAKLRSFMEARIDVARLKRLVYDLVLSKPHMKTVVHQGSLWIIKQTKTLRIQQQPQQERSCTPRGTAHVSLSRTSCIHPDRPPHQPQTPSAAHQQLQIDLNRFTGVPLKQMTAVSRYGHGGRRAYGVMSNVNGSVNSPVGAPGTPVVGHGNVTQSSTISSSQQPKNPKLYKTELCRSWMDHGRCNYGDRCQYAHGEHEKRPIPRHPKYKTAYCQSYHQLGYCPYGPRCHFIHNEEPSTINAARNNTVTFTNTTAAVRAPKAVMMAMSAPATAVGHAQGCGGSTGESPVPSSAGSGSESPLGSASPSLDLDDNASSMSTTSWSTFAGNSRNTPGTYFNWPSVTFNAMDILGGATALGYSWNGCSFTSDLDSVGLLNDFLGWSLEDIPSPSTYSNQPSTNEHPPRARLPVFAQISNASSASS</sequence>
<dbReference type="PROSITE" id="PS50103">
    <property type="entry name" value="ZF_C3H1"/>
    <property type="match status" value="2"/>
</dbReference>
<feature type="compositionally biased region" description="Polar residues" evidence="6">
    <location>
        <begin position="344"/>
        <end position="365"/>
    </location>
</feature>
<feature type="compositionally biased region" description="Polar residues" evidence="6">
    <location>
        <begin position="372"/>
        <end position="384"/>
    </location>
</feature>
<dbReference type="GO" id="GO:0043186">
    <property type="term" value="C:P granule"/>
    <property type="evidence" value="ECO:0007669"/>
    <property type="project" value="UniProtKB-ARBA"/>
</dbReference>
<feature type="zinc finger region" description="C3H1-type" evidence="5">
    <location>
        <begin position="229"/>
        <end position="257"/>
    </location>
</feature>
<dbReference type="GO" id="GO:0005829">
    <property type="term" value="C:cytosol"/>
    <property type="evidence" value="ECO:0007669"/>
    <property type="project" value="TreeGrafter"/>
</dbReference>
<evidence type="ECO:0000256" key="3">
    <source>
        <dbReference type="ARBA" id="ARBA00022771"/>
    </source>
</evidence>
<dbReference type="InterPro" id="IPR000571">
    <property type="entry name" value="Znf_CCCH"/>
</dbReference>
<dbReference type="AlphaFoldDB" id="A0A0B2VFF0"/>
<dbReference type="FunFam" id="4.10.1000.10:FF:000002">
    <property type="entry name" value="Zinc finger protein 36, C3H1 type-like 1"/>
    <property type="match status" value="1"/>
</dbReference>
<comment type="caution">
    <text evidence="8">The sequence shown here is derived from an EMBL/GenBank/DDBJ whole genome shotgun (WGS) entry which is preliminary data.</text>
</comment>
<gene>
    <name evidence="8" type="primary">Tis11</name>
    <name evidence="8" type="ORF">Tcan_03279</name>
</gene>
<dbReference type="Proteomes" id="UP000031036">
    <property type="component" value="Unassembled WGS sequence"/>
</dbReference>
<evidence type="ECO:0000256" key="4">
    <source>
        <dbReference type="ARBA" id="ARBA00022833"/>
    </source>
</evidence>
<dbReference type="SMART" id="SM00356">
    <property type="entry name" value="ZnF_C3H1"/>
    <property type="match status" value="2"/>
</dbReference>
<dbReference type="PANTHER" id="PTHR12547:SF185">
    <property type="entry name" value="C3H1-TYPE DOMAIN-CONTAINING PROTEIN"/>
    <property type="match status" value="1"/>
</dbReference>
<proteinExistence type="predicted"/>
<keyword evidence="9" id="KW-1185">Reference proteome</keyword>
<evidence type="ECO:0000256" key="1">
    <source>
        <dbReference type="ARBA" id="ARBA00022723"/>
    </source>
</evidence>
<evidence type="ECO:0000256" key="6">
    <source>
        <dbReference type="SAM" id="MobiDB-lite"/>
    </source>
</evidence>
<reference evidence="8 9" key="1">
    <citation type="submission" date="2014-11" db="EMBL/GenBank/DDBJ databases">
        <title>Genetic blueprint of the zoonotic pathogen Toxocara canis.</title>
        <authorList>
            <person name="Zhu X.-Q."/>
            <person name="Korhonen P.K."/>
            <person name="Cai H."/>
            <person name="Young N.D."/>
            <person name="Nejsum P."/>
            <person name="von Samson-Himmelstjerna G."/>
            <person name="Boag P.R."/>
            <person name="Tan P."/>
            <person name="Li Q."/>
            <person name="Min J."/>
            <person name="Yang Y."/>
            <person name="Wang X."/>
            <person name="Fang X."/>
            <person name="Hall R.S."/>
            <person name="Hofmann A."/>
            <person name="Sternberg P.W."/>
            <person name="Jex A.R."/>
            <person name="Gasser R.B."/>
        </authorList>
    </citation>
    <scope>NUCLEOTIDE SEQUENCE [LARGE SCALE GENOMIC DNA]</scope>
    <source>
        <strain evidence="8">PN_DK_2014</strain>
    </source>
</reference>
<feature type="domain" description="C3H1-type" evidence="7">
    <location>
        <begin position="229"/>
        <end position="257"/>
    </location>
</feature>
<evidence type="ECO:0000259" key="7">
    <source>
        <dbReference type="PROSITE" id="PS50103"/>
    </source>
</evidence>
<keyword evidence="1 5" id="KW-0479">Metal-binding</keyword>
<dbReference type="OrthoDB" id="410307at2759"/>
<feature type="region of interest" description="Disordered" evidence="6">
    <location>
        <begin position="335"/>
        <end position="384"/>
    </location>
</feature>
<keyword evidence="3 5" id="KW-0863">Zinc-finger</keyword>
<name>A0A0B2VFF0_TOXCA</name>
<feature type="zinc finger region" description="C3H1-type" evidence="5">
    <location>
        <begin position="267"/>
        <end position="295"/>
    </location>
</feature>
<dbReference type="PANTHER" id="PTHR12547">
    <property type="entry name" value="CCCH ZINC FINGER/TIS11-RELATED"/>
    <property type="match status" value="1"/>
</dbReference>
<dbReference type="InterPro" id="IPR036855">
    <property type="entry name" value="Znf_CCCH_sf"/>
</dbReference>
<dbReference type="EMBL" id="JPKZ01001757">
    <property type="protein sequence ID" value="KHN80199.1"/>
    <property type="molecule type" value="Genomic_DNA"/>
</dbReference>
<keyword evidence="2" id="KW-0677">Repeat</keyword>
<dbReference type="FunFam" id="4.10.1000.10:FF:000001">
    <property type="entry name" value="zinc finger CCCH domain-containing protein 15-like"/>
    <property type="match status" value="1"/>
</dbReference>
<organism evidence="8 9">
    <name type="scientific">Toxocara canis</name>
    <name type="common">Canine roundworm</name>
    <dbReference type="NCBI Taxonomy" id="6265"/>
    <lineage>
        <taxon>Eukaryota</taxon>
        <taxon>Metazoa</taxon>
        <taxon>Ecdysozoa</taxon>
        <taxon>Nematoda</taxon>
        <taxon>Chromadorea</taxon>
        <taxon>Rhabditida</taxon>
        <taxon>Spirurina</taxon>
        <taxon>Ascaridomorpha</taxon>
        <taxon>Ascaridoidea</taxon>
        <taxon>Toxocaridae</taxon>
        <taxon>Toxocara</taxon>
    </lineage>
</organism>
<dbReference type="GO" id="GO:0008270">
    <property type="term" value="F:zinc ion binding"/>
    <property type="evidence" value="ECO:0007669"/>
    <property type="project" value="UniProtKB-KW"/>
</dbReference>
<protein>
    <submittedName>
        <fullName evidence="8">Protein TIS11</fullName>
    </submittedName>
</protein>
<evidence type="ECO:0000313" key="9">
    <source>
        <dbReference type="Proteomes" id="UP000031036"/>
    </source>
</evidence>
<keyword evidence="4 5" id="KW-0862">Zinc</keyword>
<evidence type="ECO:0000256" key="2">
    <source>
        <dbReference type="ARBA" id="ARBA00022737"/>
    </source>
</evidence>
<dbReference type="Gene3D" id="4.10.1000.10">
    <property type="entry name" value="Zinc finger, CCCH-type"/>
    <property type="match status" value="2"/>
</dbReference>
<dbReference type="Pfam" id="PF00642">
    <property type="entry name" value="zf-CCCH"/>
    <property type="match status" value="2"/>
</dbReference>
<evidence type="ECO:0000313" key="8">
    <source>
        <dbReference type="EMBL" id="KHN80199.1"/>
    </source>
</evidence>
<dbReference type="SUPFAM" id="SSF90229">
    <property type="entry name" value="CCCH zinc finger"/>
    <property type="match status" value="2"/>
</dbReference>
<dbReference type="InterPro" id="IPR045877">
    <property type="entry name" value="ZFP36-like"/>
</dbReference>
<accession>A0A0B2VFF0</accession>
<dbReference type="GO" id="GO:0003730">
    <property type="term" value="F:mRNA 3'-UTR binding"/>
    <property type="evidence" value="ECO:0007669"/>
    <property type="project" value="TreeGrafter"/>
</dbReference>